<evidence type="ECO:0000313" key="3">
    <source>
        <dbReference type="Proteomes" id="UP000015103"/>
    </source>
</evidence>
<sequence>MSPPRSSKIRKKSYHMHGDMLKNKDTGRAKTDFIPSKINHNFDHHYKERKKTCNSDELDTDPSRTKKLKYENKYKYRESEKEYHYKHGKSYGRSVFNQGREDSFRHRDTEKRKTEKSPSHSRRKYNDRESTEETYKSTRSNRTEAKKDSDSDLSPSRNKTLPEMKRVKSISI</sequence>
<feature type="compositionally biased region" description="Basic and acidic residues" evidence="1">
    <location>
        <begin position="61"/>
        <end position="85"/>
    </location>
</feature>
<dbReference type="EnsemblMetazoa" id="RPRC004711-RA">
    <property type="protein sequence ID" value="RPRC004711-PA"/>
    <property type="gene ID" value="RPRC004711"/>
</dbReference>
<evidence type="ECO:0000313" key="2">
    <source>
        <dbReference type="EnsemblMetazoa" id="RPRC004711-PA"/>
    </source>
</evidence>
<feature type="compositionally biased region" description="Basic and acidic residues" evidence="1">
    <location>
        <begin position="99"/>
        <end position="150"/>
    </location>
</feature>
<proteinExistence type="predicted"/>
<keyword evidence="3" id="KW-1185">Reference proteome</keyword>
<protein>
    <submittedName>
        <fullName evidence="2">Uncharacterized protein</fullName>
    </submittedName>
</protein>
<accession>T1HKY7</accession>
<feature type="compositionally biased region" description="Basic and acidic residues" evidence="1">
    <location>
        <begin position="40"/>
        <end position="54"/>
    </location>
</feature>
<name>T1HKY7_RHOPR</name>
<feature type="compositionally biased region" description="Basic and acidic residues" evidence="1">
    <location>
        <begin position="16"/>
        <end position="31"/>
    </location>
</feature>
<dbReference type="InParanoid" id="T1HKY7"/>
<dbReference type="HOGENOM" id="CLU_1557204_0_0_1"/>
<evidence type="ECO:0000256" key="1">
    <source>
        <dbReference type="SAM" id="MobiDB-lite"/>
    </source>
</evidence>
<organism evidence="2 3">
    <name type="scientific">Rhodnius prolixus</name>
    <name type="common">Triatomid bug</name>
    <dbReference type="NCBI Taxonomy" id="13249"/>
    <lineage>
        <taxon>Eukaryota</taxon>
        <taxon>Metazoa</taxon>
        <taxon>Ecdysozoa</taxon>
        <taxon>Arthropoda</taxon>
        <taxon>Hexapoda</taxon>
        <taxon>Insecta</taxon>
        <taxon>Pterygota</taxon>
        <taxon>Neoptera</taxon>
        <taxon>Paraneoptera</taxon>
        <taxon>Hemiptera</taxon>
        <taxon>Heteroptera</taxon>
        <taxon>Panheteroptera</taxon>
        <taxon>Cimicomorpha</taxon>
        <taxon>Reduviidae</taxon>
        <taxon>Triatominae</taxon>
        <taxon>Rhodnius</taxon>
    </lineage>
</organism>
<dbReference type="VEuPathDB" id="VectorBase:RPRC004711"/>
<reference evidence="2" key="1">
    <citation type="submission" date="2015-05" db="UniProtKB">
        <authorList>
            <consortium name="EnsemblMetazoa"/>
        </authorList>
    </citation>
    <scope>IDENTIFICATION</scope>
</reference>
<dbReference type="AlphaFoldDB" id="T1HKY7"/>
<dbReference type="EMBL" id="ACPB03027299">
    <property type="status" value="NOT_ANNOTATED_CDS"/>
    <property type="molecule type" value="Genomic_DNA"/>
</dbReference>
<feature type="region of interest" description="Disordered" evidence="1">
    <location>
        <begin position="1"/>
        <end position="172"/>
    </location>
</feature>
<dbReference type="Proteomes" id="UP000015103">
    <property type="component" value="Unassembled WGS sequence"/>
</dbReference>